<feature type="transmembrane region" description="Helical" evidence="3">
    <location>
        <begin position="38"/>
        <end position="57"/>
    </location>
</feature>
<organism evidence="4 5">
    <name type="scientific">Vagococcus martis</name>
    <dbReference type="NCBI Taxonomy" id="1768210"/>
    <lineage>
        <taxon>Bacteria</taxon>
        <taxon>Bacillati</taxon>
        <taxon>Bacillota</taxon>
        <taxon>Bacilli</taxon>
        <taxon>Lactobacillales</taxon>
        <taxon>Enterococcaceae</taxon>
        <taxon>Vagococcus</taxon>
    </lineage>
</organism>
<sequence>MSEQKPLLSLETSEEIAPSDMGKSQREQKKMIYKRRRLTLMFVLAFCLFTFMGINLFRNGQHLLSLQQNHTEVKKEYAQVKSEKKDLENEVKLLKDPEYVEKVARAKYFYSKEGEQVYSIPGLSGAN</sequence>
<proteinExistence type="predicted"/>
<evidence type="ECO:0000256" key="1">
    <source>
        <dbReference type="SAM" id="Coils"/>
    </source>
</evidence>
<comment type="caution">
    <text evidence="4">The sequence shown here is derived from an EMBL/GenBank/DDBJ whole genome shotgun (WGS) entry which is preliminary data.</text>
</comment>
<dbReference type="InterPro" id="IPR039076">
    <property type="entry name" value="DivIC"/>
</dbReference>
<accession>A0A1V4DH27</accession>
<feature type="coiled-coil region" evidence="1">
    <location>
        <begin position="63"/>
        <end position="90"/>
    </location>
</feature>
<evidence type="ECO:0000256" key="3">
    <source>
        <dbReference type="SAM" id="Phobius"/>
    </source>
</evidence>
<keyword evidence="3" id="KW-0812">Transmembrane</keyword>
<dbReference type="RefSeq" id="WP_079346651.1">
    <property type="nucleotide sequence ID" value="NZ_MVAB01000001.1"/>
</dbReference>
<dbReference type="Proteomes" id="UP000189970">
    <property type="component" value="Unassembled WGS sequence"/>
</dbReference>
<dbReference type="PANTHER" id="PTHR40027">
    <property type="entry name" value="CELL DIVISION PROTEIN DIVIC"/>
    <property type="match status" value="1"/>
</dbReference>
<keyword evidence="3" id="KW-0472">Membrane</keyword>
<dbReference type="Pfam" id="PF04977">
    <property type="entry name" value="DivIC"/>
    <property type="match status" value="1"/>
</dbReference>
<evidence type="ECO:0000256" key="2">
    <source>
        <dbReference type="SAM" id="MobiDB-lite"/>
    </source>
</evidence>
<keyword evidence="3" id="KW-1133">Transmembrane helix</keyword>
<dbReference type="InterPro" id="IPR007060">
    <property type="entry name" value="FtsL/DivIC"/>
</dbReference>
<dbReference type="AlphaFoldDB" id="A0A1V4DH27"/>
<feature type="region of interest" description="Disordered" evidence="2">
    <location>
        <begin position="1"/>
        <end position="28"/>
    </location>
</feature>
<reference evidence="4 5" key="1">
    <citation type="submission" date="2017-02" db="EMBL/GenBank/DDBJ databases">
        <title>Vagococcus cremeus sp. nov., isolated from the small intestine of a marten, Martes flavigula.</title>
        <authorList>
            <person name="Tak E.J."/>
            <person name="Bae J.-W."/>
        </authorList>
    </citation>
    <scope>NUCLEOTIDE SEQUENCE [LARGE SCALE GENOMIC DNA]</scope>
    <source>
        <strain evidence="4 5">D7T301</strain>
    </source>
</reference>
<gene>
    <name evidence="4" type="ORF">BW731_06390</name>
</gene>
<name>A0A1V4DH27_9ENTE</name>
<evidence type="ECO:0000313" key="4">
    <source>
        <dbReference type="EMBL" id="OPF87834.1"/>
    </source>
</evidence>
<evidence type="ECO:0008006" key="6">
    <source>
        <dbReference type="Google" id="ProtNLM"/>
    </source>
</evidence>
<dbReference type="EMBL" id="MVAB01000001">
    <property type="protein sequence ID" value="OPF87834.1"/>
    <property type="molecule type" value="Genomic_DNA"/>
</dbReference>
<dbReference type="PANTHER" id="PTHR40027:SF1">
    <property type="entry name" value="CELL DIVISION PROTEIN DIVIC"/>
    <property type="match status" value="1"/>
</dbReference>
<keyword evidence="1" id="KW-0175">Coiled coil</keyword>
<protein>
    <recommendedName>
        <fullName evidence="6">Septum formation initiator</fullName>
    </recommendedName>
</protein>
<dbReference type="GO" id="GO:0051301">
    <property type="term" value="P:cell division"/>
    <property type="evidence" value="ECO:0007669"/>
    <property type="project" value="InterPro"/>
</dbReference>
<evidence type="ECO:0000313" key="5">
    <source>
        <dbReference type="Proteomes" id="UP000189970"/>
    </source>
</evidence>
<keyword evidence="5" id="KW-1185">Reference proteome</keyword>